<feature type="repeat" description="TPR" evidence="1">
    <location>
        <begin position="446"/>
        <end position="479"/>
    </location>
</feature>
<gene>
    <name evidence="3" type="ORF">C7T94_02700</name>
</gene>
<keyword evidence="4" id="KW-1185">Reference proteome</keyword>
<reference evidence="3 4" key="1">
    <citation type="submission" date="2018-03" db="EMBL/GenBank/DDBJ databases">
        <authorList>
            <person name="Keele B.F."/>
        </authorList>
    </citation>
    <scope>NUCLEOTIDE SEQUENCE [LARGE SCALE GENOMIC DNA]</scope>
    <source>
        <strain evidence="3 4">YL28-9</strain>
    </source>
</reference>
<dbReference type="EMBL" id="PYLS01000001">
    <property type="protein sequence ID" value="PST85043.1"/>
    <property type="molecule type" value="Genomic_DNA"/>
</dbReference>
<dbReference type="Pfam" id="PF13181">
    <property type="entry name" value="TPR_8"/>
    <property type="match status" value="1"/>
</dbReference>
<dbReference type="SUPFAM" id="SSF48452">
    <property type="entry name" value="TPR-like"/>
    <property type="match status" value="1"/>
</dbReference>
<organism evidence="3 4">
    <name type="scientific">Pedobacter yulinensis</name>
    <dbReference type="NCBI Taxonomy" id="2126353"/>
    <lineage>
        <taxon>Bacteria</taxon>
        <taxon>Pseudomonadati</taxon>
        <taxon>Bacteroidota</taxon>
        <taxon>Sphingobacteriia</taxon>
        <taxon>Sphingobacteriales</taxon>
        <taxon>Sphingobacteriaceae</taxon>
        <taxon>Pedobacter</taxon>
    </lineage>
</organism>
<name>A0A2T3HRL4_9SPHI</name>
<feature type="chain" id="PRO_5015526421" evidence="2">
    <location>
        <begin position="25"/>
        <end position="497"/>
    </location>
</feature>
<evidence type="ECO:0000256" key="1">
    <source>
        <dbReference type="PROSITE-ProRule" id="PRU00339"/>
    </source>
</evidence>
<proteinExistence type="predicted"/>
<dbReference type="PROSITE" id="PS50005">
    <property type="entry name" value="TPR"/>
    <property type="match status" value="1"/>
</dbReference>
<dbReference type="Gene3D" id="1.25.40.10">
    <property type="entry name" value="Tetratricopeptide repeat domain"/>
    <property type="match status" value="1"/>
</dbReference>
<dbReference type="InterPro" id="IPR019734">
    <property type="entry name" value="TPR_rpt"/>
</dbReference>
<comment type="caution">
    <text evidence="3">The sequence shown here is derived from an EMBL/GenBank/DDBJ whole genome shotgun (WGS) entry which is preliminary data.</text>
</comment>
<sequence>MFRFTGRTALLPALICLFSFSAKAAFDFNANCLKAYRSVFDLKLANARAYLDTERRLRPANDMIPLLENYIDYFQILSSDSKKEFEGLKAGKSRRLDRLEKADRESPYYLFAQAEINLQWALIRGRFGEYFNAAMEIRRANALLRENQKKFPDFPLNNKGLGLIHTVLGSMPDGTLKSALSVVGIRGNTRQGTEMMEKLASTLLKTSYEAFYEETAFYYTYVLADVVRDPAAYSKTLRYTAQISDSSLLKAYLQAYVAIKTGHSEKAIAVLKERPRGATYQPFPYLDYLEGVALLNKLDLSAEASLERFLKTNKGVNYIKDANLRLGWIGLIRNSAGSYAAYANRAKSQGYTYVDKDKQAQNDAVGPAPDRTLLQARLLADGGFLTRAAQMLQHKSASDFTGAKDRTEFHYRLGRIAEDAGKEQSAIGHYQSAFQAGKTLPAYFAANAALRMGKLLERIGDISRAKEAYQNCIALKEHEYENSIEGEAKAGLRRVSR</sequence>
<dbReference type="Proteomes" id="UP000240912">
    <property type="component" value="Unassembled WGS sequence"/>
</dbReference>
<evidence type="ECO:0000313" key="4">
    <source>
        <dbReference type="Proteomes" id="UP000240912"/>
    </source>
</evidence>
<accession>A0A2T3HRL4</accession>
<dbReference type="RefSeq" id="WP_107213398.1">
    <property type="nucleotide sequence ID" value="NZ_KZ686268.1"/>
</dbReference>
<feature type="signal peptide" evidence="2">
    <location>
        <begin position="1"/>
        <end position="24"/>
    </location>
</feature>
<keyword evidence="1" id="KW-0802">TPR repeat</keyword>
<dbReference type="InterPro" id="IPR011990">
    <property type="entry name" value="TPR-like_helical_dom_sf"/>
</dbReference>
<protein>
    <submittedName>
        <fullName evidence="3">Uncharacterized protein</fullName>
    </submittedName>
</protein>
<dbReference type="OrthoDB" id="1466726at2"/>
<evidence type="ECO:0000256" key="2">
    <source>
        <dbReference type="SAM" id="SignalP"/>
    </source>
</evidence>
<dbReference type="AlphaFoldDB" id="A0A2T3HRL4"/>
<dbReference type="SMART" id="SM00028">
    <property type="entry name" value="TPR"/>
    <property type="match status" value="2"/>
</dbReference>
<keyword evidence="2" id="KW-0732">Signal</keyword>
<evidence type="ECO:0000313" key="3">
    <source>
        <dbReference type="EMBL" id="PST85043.1"/>
    </source>
</evidence>